<feature type="coiled-coil region" evidence="1">
    <location>
        <begin position="31"/>
        <end position="92"/>
    </location>
</feature>
<dbReference type="EMBL" id="JH767228">
    <property type="protein sequence ID" value="EQC26536.1"/>
    <property type="molecule type" value="Genomic_DNA"/>
</dbReference>
<evidence type="ECO:0000256" key="2">
    <source>
        <dbReference type="SAM" id="MobiDB-lite"/>
    </source>
</evidence>
<dbReference type="OMA" id="DEIEWIM"/>
<feature type="region of interest" description="Disordered" evidence="2">
    <location>
        <begin position="109"/>
        <end position="139"/>
    </location>
</feature>
<dbReference type="GeneID" id="19956355"/>
<protein>
    <submittedName>
        <fullName evidence="3">Uncharacterized protein</fullName>
    </submittedName>
</protein>
<dbReference type="OrthoDB" id="10394882at2759"/>
<keyword evidence="4" id="KW-1185">Reference proteome</keyword>
<reference evidence="3 4" key="1">
    <citation type="submission" date="2012-04" db="EMBL/GenBank/DDBJ databases">
        <title>The Genome Sequence of Saprolegnia declina VS20.</title>
        <authorList>
            <consortium name="The Broad Institute Genome Sequencing Platform"/>
            <person name="Russ C."/>
            <person name="Nusbaum C."/>
            <person name="Tyler B."/>
            <person name="van West P."/>
            <person name="Dieguez-Uribeondo J."/>
            <person name="de Bruijn I."/>
            <person name="Tripathy S."/>
            <person name="Jiang R."/>
            <person name="Young S.K."/>
            <person name="Zeng Q."/>
            <person name="Gargeya S."/>
            <person name="Fitzgerald M."/>
            <person name="Haas B."/>
            <person name="Abouelleil A."/>
            <person name="Alvarado L."/>
            <person name="Arachchi H.M."/>
            <person name="Berlin A."/>
            <person name="Chapman S.B."/>
            <person name="Goldberg J."/>
            <person name="Griggs A."/>
            <person name="Gujja S."/>
            <person name="Hansen M."/>
            <person name="Howarth C."/>
            <person name="Imamovic A."/>
            <person name="Larimer J."/>
            <person name="McCowen C."/>
            <person name="Montmayeur A."/>
            <person name="Murphy C."/>
            <person name="Neiman D."/>
            <person name="Pearson M."/>
            <person name="Priest M."/>
            <person name="Roberts A."/>
            <person name="Saif S."/>
            <person name="Shea T."/>
            <person name="Sisk P."/>
            <person name="Sykes S."/>
            <person name="Wortman J."/>
            <person name="Nusbaum C."/>
            <person name="Birren B."/>
        </authorList>
    </citation>
    <scope>NUCLEOTIDE SEQUENCE [LARGE SCALE GENOMIC DNA]</scope>
    <source>
        <strain evidence="3 4">VS20</strain>
    </source>
</reference>
<accession>T0PWE6</accession>
<dbReference type="AlphaFoldDB" id="T0PWE6"/>
<sequence length="139" mass="15182">MERIMDEKAEVDAKRVCQRVLAAPDLNSAQVRSVHAALDDAARAIDNLRAELSTPASHKRALDCVLEERDAFLQLQVALDEKTREVDEMKDQFERSVAVVRTAIGGALPHDASAHRAAKRLRPASGAVVPRPPSRGSQP</sequence>
<evidence type="ECO:0000313" key="3">
    <source>
        <dbReference type="EMBL" id="EQC26536.1"/>
    </source>
</evidence>
<dbReference type="RefSeq" id="XP_008620029.1">
    <property type="nucleotide sequence ID" value="XM_008621807.1"/>
</dbReference>
<keyword evidence="1" id="KW-0175">Coiled coil</keyword>
<dbReference type="Proteomes" id="UP000030762">
    <property type="component" value="Unassembled WGS sequence"/>
</dbReference>
<dbReference type="InParanoid" id="T0PWE6"/>
<organism evidence="3 4">
    <name type="scientific">Saprolegnia diclina (strain VS20)</name>
    <dbReference type="NCBI Taxonomy" id="1156394"/>
    <lineage>
        <taxon>Eukaryota</taxon>
        <taxon>Sar</taxon>
        <taxon>Stramenopiles</taxon>
        <taxon>Oomycota</taxon>
        <taxon>Saprolegniomycetes</taxon>
        <taxon>Saprolegniales</taxon>
        <taxon>Saprolegniaceae</taxon>
        <taxon>Saprolegnia</taxon>
    </lineage>
</organism>
<name>T0PWE6_SAPDV</name>
<gene>
    <name evidence="3" type="ORF">SDRG_15628</name>
</gene>
<evidence type="ECO:0000313" key="4">
    <source>
        <dbReference type="Proteomes" id="UP000030762"/>
    </source>
</evidence>
<proteinExistence type="predicted"/>
<dbReference type="VEuPathDB" id="FungiDB:SDRG_15628"/>
<evidence type="ECO:0000256" key="1">
    <source>
        <dbReference type="SAM" id="Coils"/>
    </source>
</evidence>